<sequence length="539" mass="52800">MARCSQAGHKRPGNVNVLQACGHQGCSKTASYGHWGGNPRVFCFEHRERDMVSAAVQAKAKREQGHGGAPRAAAGAKGAPAKPGQKRGRSKGDCGGMPAKRPRLRGPRLRLPRVLTGPQAVTGHPVVTGAAEPPPFLKVKAEAAQAACLGAVHLHACAAPAYPAEEVNAARATGAGHGAAGSAPAVTAGAGPFLAAMRAAWQPPVGAAVAASAGFSFAVQRSMSLADALGIVPDGAEPLTPLTPQPSFFAEALAALAGATSAEPNAAGGLPSLGLAGLGSLGGAGLPSAPSPFSEALAAMASSATPGADAPPTFPAQASAAFAEALAAIAAPAGPGAGLPSASSLSPAEALAAFTSSTGREPASAACLRITDALAARPRTPPAPGLSFMQVLAPLAPSTTLGTPPQRSPTAPARPPIVVPMDGPGSGLGPGSGSGKGMTPAPAPRPAGRLFSDALLENVVQRHLAQRGVPPLYLPGAAALPAHPGGLPGVALGGGFVPSHALSSKSRAGGLDASLATRSHSAPHWLDALANGAPLPAWQ</sequence>
<evidence type="ECO:0008006" key="4">
    <source>
        <dbReference type="Google" id="ProtNLM"/>
    </source>
</evidence>
<feature type="region of interest" description="Disordered" evidence="1">
    <location>
        <begin position="59"/>
        <end position="106"/>
    </location>
</feature>
<proteinExistence type="predicted"/>
<feature type="region of interest" description="Disordered" evidence="1">
    <location>
        <begin position="422"/>
        <end position="445"/>
    </location>
</feature>
<dbReference type="Proteomes" id="UP001445335">
    <property type="component" value="Unassembled WGS sequence"/>
</dbReference>
<reference evidence="2 3" key="1">
    <citation type="journal article" date="2024" name="Nat. Commun.">
        <title>Phylogenomics reveals the evolutionary origins of lichenization in chlorophyte algae.</title>
        <authorList>
            <person name="Puginier C."/>
            <person name="Libourel C."/>
            <person name="Otte J."/>
            <person name="Skaloud P."/>
            <person name="Haon M."/>
            <person name="Grisel S."/>
            <person name="Petersen M."/>
            <person name="Berrin J.G."/>
            <person name="Delaux P.M."/>
            <person name="Dal Grande F."/>
            <person name="Keller J."/>
        </authorList>
    </citation>
    <scope>NUCLEOTIDE SEQUENCE [LARGE SCALE GENOMIC DNA]</scope>
    <source>
        <strain evidence="2 3">SAG 245.80</strain>
    </source>
</reference>
<evidence type="ECO:0000256" key="1">
    <source>
        <dbReference type="SAM" id="MobiDB-lite"/>
    </source>
</evidence>
<evidence type="ECO:0000313" key="2">
    <source>
        <dbReference type="EMBL" id="KAK9838278.1"/>
    </source>
</evidence>
<evidence type="ECO:0000313" key="3">
    <source>
        <dbReference type="Proteomes" id="UP001445335"/>
    </source>
</evidence>
<dbReference type="EMBL" id="JALJOU010000019">
    <property type="protein sequence ID" value="KAK9838278.1"/>
    <property type="molecule type" value="Genomic_DNA"/>
</dbReference>
<dbReference type="AlphaFoldDB" id="A0AAW1RXZ2"/>
<gene>
    <name evidence="2" type="ORF">WJX81_002152</name>
</gene>
<feature type="compositionally biased region" description="Gly residues" evidence="1">
    <location>
        <begin position="424"/>
        <end position="436"/>
    </location>
</feature>
<dbReference type="InterPro" id="IPR043822">
    <property type="entry name" value="EsV_1_7_cys"/>
</dbReference>
<dbReference type="SMART" id="SM01425">
    <property type="entry name" value="EsV_1_7"/>
    <property type="match status" value="1"/>
</dbReference>
<accession>A0AAW1RXZ2</accession>
<dbReference type="Pfam" id="PF19114">
    <property type="entry name" value="EsV_1_7_cys"/>
    <property type="match status" value="1"/>
</dbReference>
<comment type="caution">
    <text evidence="2">The sequence shown here is derived from an EMBL/GenBank/DDBJ whole genome shotgun (WGS) entry which is preliminary data.</text>
</comment>
<name>A0AAW1RXZ2_9CHLO</name>
<keyword evidence="3" id="KW-1185">Reference proteome</keyword>
<organism evidence="2 3">
    <name type="scientific">Elliptochloris bilobata</name>
    <dbReference type="NCBI Taxonomy" id="381761"/>
    <lineage>
        <taxon>Eukaryota</taxon>
        <taxon>Viridiplantae</taxon>
        <taxon>Chlorophyta</taxon>
        <taxon>core chlorophytes</taxon>
        <taxon>Trebouxiophyceae</taxon>
        <taxon>Trebouxiophyceae incertae sedis</taxon>
        <taxon>Elliptochloris clade</taxon>
        <taxon>Elliptochloris</taxon>
    </lineage>
</organism>
<protein>
    <recommendedName>
        <fullName evidence="4">SBP-type domain-containing protein</fullName>
    </recommendedName>
</protein>
<feature type="compositionally biased region" description="Low complexity" evidence="1">
    <location>
        <begin position="69"/>
        <end position="83"/>
    </location>
</feature>